<reference evidence="1" key="2">
    <citation type="submission" date="2018-03" db="EMBL/GenBank/DDBJ databases">
        <title>The Triticum urartu genome reveals the dynamic nature of wheat genome evolution.</title>
        <authorList>
            <person name="Ling H."/>
            <person name="Ma B."/>
            <person name="Shi X."/>
            <person name="Liu H."/>
            <person name="Dong L."/>
            <person name="Sun H."/>
            <person name="Cao Y."/>
            <person name="Gao Q."/>
            <person name="Zheng S."/>
            <person name="Li Y."/>
            <person name="Yu Y."/>
            <person name="Du H."/>
            <person name="Qi M."/>
            <person name="Li Y."/>
            <person name="Yu H."/>
            <person name="Cui Y."/>
            <person name="Wang N."/>
            <person name="Chen C."/>
            <person name="Wu H."/>
            <person name="Zhao Y."/>
            <person name="Zhang J."/>
            <person name="Li Y."/>
            <person name="Zhou W."/>
            <person name="Zhang B."/>
            <person name="Hu W."/>
            <person name="Eijk M."/>
            <person name="Tang J."/>
            <person name="Witsenboer H."/>
            <person name="Zhao S."/>
            <person name="Li Z."/>
            <person name="Zhang A."/>
            <person name="Wang D."/>
            <person name="Liang C."/>
        </authorList>
    </citation>
    <scope>NUCLEOTIDE SEQUENCE [LARGE SCALE GENOMIC DNA]</scope>
    <source>
        <strain evidence="1">cv. G1812</strain>
    </source>
</reference>
<evidence type="ECO:0000313" key="2">
    <source>
        <dbReference type="Proteomes" id="UP000015106"/>
    </source>
</evidence>
<dbReference type="Proteomes" id="UP000015106">
    <property type="component" value="Chromosome 7"/>
</dbReference>
<sequence length="99" mass="11304">MCRKTPRLHCIQNSNSVVQQDAHGHIQSSYVFFDYNPSGSILNRDCGRSQRASHFDWPQVAFSRVQRAHNHIIETNTQGLEVGRPNRSGCFSFISDVKK</sequence>
<dbReference type="AlphaFoldDB" id="A0A8R7VDD2"/>
<proteinExistence type="predicted"/>
<evidence type="ECO:0000313" key="1">
    <source>
        <dbReference type="EnsemblPlants" id="TuG1812G0700005793.01.T01"/>
    </source>
</evidence>
<protein>
    <submittedName>
        <fullName evidence="1">Uncharacterized protein</fullName>
    </submittedName>
</protein>
<keyword evidence="2" id="KW-1185">Reference proteome</keyword>
<reference evidence="2" key="1">
    <citation type="journal article" date="2013" name="Nature">
        <title>Draft genome of the wheat A-genome progenitor Triticum urartu.</title>
        <authorList>
            <person name="Ling H.Q."/>
            <person name="Zhao S."/>
            <person name="Liu D."/>
            <person name="Wang J."/>
            <person name="Sun H."/>
            <person name="Zhang C."/>
            <person name="Fan H."/>
            <person name="Li D."/>
            <person name="Dong L."/>
            <person name="Tao Y."/>
            <person name="Gao C."/>
            <person name="Wu H."/>
            <person name="Li Y."/>
            <person name="Cui Y."/>
            <person name="Guo X."/>
            <person name="Zheng S."/>
            <person name="Wang B."/>
            <person name="Yu K."/>
            <person name="Liang Q."/>
            <person name="Yang W."/>
            <person name="Lou X."/>
            <person name="Chen J."/>
            <person name="Feng M."/>
            <person name="Jian J."/>
            <person name="Zhang X."/>
            <person name="Luo G."/>
            <person name="Jiang Y."/>
            <person name="Liu J."/>
            <person name="Wang Z."/>
            <person name="Sha Y."/>
            <person name="Zhang B."/>
            <person name="Wu H."/>
            <person name="Tang D."/>
            <person name="Shen Q."/>
            <person name="Xue P."/>
            <person name="Zou S."/>
            <person name="Wang X."/>
            <person name="Liu X."/>
            <person name="Wang F."/>
            <person name="Yang Y."/>
            <person name="An X."/>
            <person name="Dong Z."/>
            <person name="Zhang K."/>
            <person name="Zhang X."/>
            <person name="Luo M.C."/>
            <person name="Dvorak J."/>
            <person name="Tong Y."/>
            <person name="Wang J."/>
            <person name="Yang H."/>
            <person name="Li Z."/>
            <person name="Wang D."/>
            <person name="Zhang A."/>
            <person name="Wang J."/>
        </authorList>
    </citation>
    <scope>NUCLEOTIDE SEQUENCE</scope>
    <source>
        <strain evidence="2">cv. G1812</strain>
    </source>
</reference>
<reference evidence="1" key="3">
    <citation type="submission" date="2022-06" db="UniProtKB">
        <authorList>
            <consortium name="EnsemblPlants"/>
        </authorList>
    </citation>
    <scope>IDENTIFICATION</scope>
</reference>
<dbReference type="Gramene" id="TuG1812G0700005793.01.T01">
    <property type="protein sequence ID" value="TuG1812G0700005793.01.T01"/>
    <property type="gene ID" value="TuG1812G0700005793.01"/>
</dbReference>
<name>A0A8R7VDD2_TRIUA</name>
<organism evidence="1 2">
    <name type="scientific">Triticum urartu</name>
    <name type="common">Red wild einkorn</name>
    <name type="synonym">Crithodium urartu</name>
    <dbReference type="NCBI Taxonomy" id="4572"/>
    <lineage>
        <taxon>Eukaryota</taxon>
        <taxon>Viridiplantae</taxon>
        <taxon>Streptophyta</taxon>
        <taxon>Embryophyta</taxon>
        <taxon>Tracheophyta</taxon>
        <taxon>Spermatophyta</taxon>
        <taxon>Magnoliopsida</taxon>
        <taxon>Liliopsida</taxon>
        <taxon>Poales</taxon>
        <taxon>Poaceae</taxon>
        <taxon>BOP clade</taxon>
        <taxon>Pooideae</taxon>
        <taxon>Triticodae</taxon>
        <taxon>Triticeae</taxon>
        <taxon>Triticinae</taxon>
        <taxon>Triticum</taxon>
    </lineage>
</organism>
<accession>A0A8R7VDD2</accession>
<dbReference type="EnsemblPlants" id="TuG1812G0700005793.01.T01">
    <property type="protein sequence ID" value="TuG1812G0700005793.01.T01"/>
    <property type="gene ID" value="TuG1812G0700005793.01"/>
</dbReference>